<dbReference type="PROSITE" id="PS50097">
    <property type="entry name" value="BTB"/>
    <property type="match status" value="1"/>
</dbReference>
<gene>
    <name evidence="3" type="ORF">BO86DRAFT_422964</name>
</gene>
<feature type="compositionally biased region" description="Polar residues" evidence="1">
    <location>
        <begin position="70"/>
        <end position="79"/>
    </location>
</feature>
<accession>A0A8T8WLU9</accession>
<dbReference type="SUPFAM" id="SSF54695">
    <property type="entry name" value="POZ domain"/>
    <property type="match status" value="1"/>
</dbReference>
<sequence length="352" mass="40171">MDKELKCLLCNNSITWLGPPQFLNRESYSSTNRNRTRIGCSLVSSGSDIMGRKKNNKRYSSSSPPPWREASQSDYLENYSSPPARRTSPSPQLADEKMPGTEIAYIDLLDSDFVSLRVRQTGRSFRIHRKLLQSKSRPLIAALDSTLKEGQDSLYEFEDVKEGTVGRFIEWAYRGDYPTSITLLEPLPTPFIPDKVDTDIEDKPGTKSLETDFTSENHPLLVHVRLYIFSHIYIIPELQKLAYEKATACFADLDKPDGLDKQLAVIDALRLSFSRLSHNDTLLDWLAQYAAYSVDKLRLQGSFHDLLKDFPALSSRMMISLSPAQSPPWRSTQQKHQFTQYSARWTGDNYDL</sequence>
<dbReference type="OrthoDB" id="6359816at2759"/>
<dbReference type="GeneID" id="37179070"/>
<dbReference type="RefSeq" id="XP_025522577.1">
    <property type="nucleotide sequence ID" value="XM_025675378.1"/>
</dbReference>
<keyword evidence="4" id="KW-1185">Reference proteome</keyword>
<dbReference type="PANTHER" id="PTHR47843">
    <property type="entry name" value="BTB DOMAIN-CONTAINING PROTEIN-RELATED"/>
    <property type="match status" value="1"/>
</dbReference>
<evidence type="ECO:0000313" key="3">
    <source>
        <dbReference type="EMBL" id="RAH76683.1"/>
    </source>
</evidence>
<dbReference type="Proteomes" id="UP000249497">
    <property type="component" value="Unassembled WGS sequence"/>
</dbReference>
<protein>
    <recommendedName>
        <fullName evidence="2">BTB domain-containing protein</fullName>
    </recommendedName>
</protein>
<evidence type="ECO:0000313" key="4">
    <source>
        <dbReference type="Proteomes" id="UP000249497"/>
    </source>
</evidence>
<organism evidence="3 4">
    <name type="scientific">Aspergillus japonicus CBS 114.51</name>
    <dbReference type="NCBI Taxonomy" id="1448312"/>
    <lineage>
        <taxon>Eukaryota</taxon>
        <taxon>Fungi</taxon>
        <taxon>Dikarya</taxon>
        <taxon>Ascomycota</taxon>
        <taxon>Pezizomycotina</taxon>
        <taxon>Eurotiomycetes</taxon>
        <taxon>Eurotiomycetidae</taxon>
        <taxon>Eurotiales</taxon>
        <taxon>Aspergillaceae</taxon>
        <taxon>Aspergillus</taxon>
        <taxon>Aspergillus subgen. Circumdati</taxon>
    </lineage>
</organism>
<evidence type="ECO:0000256" key="1">
    <source>
        <dbReference type="SAM" id="MobiDB-lite"/>
    </source>
</evidence>
<feature type="compositionally biased region" description="Low complexity" evidence="1">
    <location>
        <begin position="80"/>
        <end position="91"/>
    </location>
</feature>
<evidence type="ECO:0000259" key="2">
    <source>
        <dbReference type="PROSITE" id="PS50097"/>
    </source>
</evidence>
<dbReference type="Gene3D" id="3.30.710.10">
    <property type="entry name" value="Potassium Channel Kv1.1, Chain A"/>
    <property type="match status" value="1"/>
</dbReference>
<reference evidence="3 4" key="1">
    <citation type="submission" date="2018-02" db="EMBL/GenBank/DDBJ databases">
        <title>The genomes of Aspergillus section Nigri reveals drivers in fungal speciation.</title>
        <authorList>
            <consortium name="DOE Joint Genome Institute"/>
            <person name="Vesth T.C."/>
            <person name="Nybo J."/>
            <person name="Theobald S."/>
            <person name="Brandl J."/>
            <person name="Frisvad J.C."/>
            <person name="Nielsen K.F."/>
            <person name="Lyhne E.K."/>
            <person name="Kogle M.E."/>
            <person name="Kuo A."/>
            <person name="Riley R."/>
            <person name="Clum A."/>
            <person name="Nolan M."/>
            <person name="Lipzen A."/>
            <person name="Salamov A."/>
            <person name="Henrissat B."/>
            <person name="Wiebenga A."/>
            <person name="De vries R.P."/>
            <person name="Grigoriev I.V."/>
            <person name="Mortensen U.H."/>
            <person name="Andersen M.R."/>
            <person name="Baker S.E."/>
        </authorList>
    </citation>
    <scope>NUCLEOTIDE SEQUENCE [LARGE SCALE GENOMIC DNA]</scope>
    <source>
        <strain evidence="3 4">CBS 114.51</strain>
    </source>
</reference>
<feature type="domain" description="BTB" evidence="2">
    <location>
        <begin position="112"/>
        <end position="181"/>
    </location>
</feature>
<feature type="region of interest" description="Disordered" evidence="1">
    <location>
        <begin position="43"/>
        <end position="97"/>
    </location>
</feature>
<proteinExistence type="predicted"/>
<dbReference type="PANTHER" id="PTHR47843:SF2">
    <property type="entry name" value="BTB DOMAIN-CONTAINING PROTEIN"/>
    <property type="match status" value="1"/>
</dbReference>
<dbReference type="AlphaFoldDB" id="A0A8T8WLU9"/>
<dbReference type="InterPro" id="IPR011333">
    <property type="entry name" value="SKP1/BTB/POZ_sf"/>
</dbReference>
<dbReference type="EMBL" id="KZ824861">
    <property type="protein sequence ID" value="RAH76683.1"/>
    <property type="molecule type" value="Genomic_DNA"/>
</dbReference>
<dbReference type="InterPro" id="IPR000210">
    <property type="entry name" value="BTB/POZ_dom"/>
</dbReference>
<name>A0A8T8WLU9_ASPJA</name>
<dbReference type="CDD" id="cd18186">
    <property type="entry name" value="BTB_POZ_ZBTB_KLHL-like"/>
    <property type="match status" value="1"/>
</dbReference>